<protein>
    <recommendedName>
        <fullName evidence="2">Putative zinc-finger domain-containing protein</fullName>
    </recommendedName>
</protein>
<feature type="compositionally biased region" description="Low complexity" evidence="1">
    <location>
        <begin position="801"/>
        <end position="816"/>
    </location>
</feature>
<comment type="caution">
    <text evidence="3">The sequence shown here is derived from an EMBL/GenBank/DDBJ whole genome shotgun (WGS) entry which is preliminary data.</text>
</comment>
<evidence type="ECO:0000256" key="1">
    <source>
        <dbReference type="SAM" id="MobiDB-lite"/>
    </source>
</evidence>
<evidence type="ECO:0000313" key="3">
    <source>
        <dbReference type="EMBL" id="KAJ5524764.1"/>
    </source>
</evidence>
<feature type="compositionally biased region" description="Low complexity" evidence="1">
    <location>
        <begin position="364"/>
        <end position="393"/>
    </location>
</feature>
<feature type="compositionally biased region" description="Polar residues" evidence="1">
    <location>
        <begin position="878"/>
        <end position="888"/>
    </location>
</feature>
<dbReference type="EMBL" id="JAQIZZ010000008">
    <property type="protein sequence ID" value="KAJ5524764.1"/>
    <property type="molecule type" value="Genomic_DNA"/>
</dbReference>
<feature type="region of interest" description="Disordered" evidence="1">
    <location>
        <begin position="517"/>
        <end position="545"/>
    </location>
</feature>
<feature type="compositionally biased region" description="Polar residues" evidence="1">
    <location>
        <begin position="518"/>
        <end position="544"/>
    </location>
</feature>
<proteinExistence type="predicted"/>
<dbReference type="AlphaFoldDB" id="A0AAD6GAM8"/>
<feature type="compositionally biased region" description="Low complexity" evidence="1">
    <location>
        <begin position="124"/>
        <end position="137"/>
    </location>
</feature>
<feature type="region of interest" description="Disordered" evidence="1">
    <location>
        <begin position="299"/>
        <end position="347"/>
    </location>
</feature>
<sequence>MLIHTSHLLCHSCIRLTHHKSPSAVPPVPVPPLDYTSMQAPAGSSNPKPVSAKVPAANENQRPQPEYRQQPKTRAGLIDRSREEGEISDEEIERSRPKKDAKASNSTRWKRQPSHLSEMEEGETTSSRSRTSSRSSTPYNPPLSVAADPEVLDRAIEMQKRESTTAALKDSPLSRSAIQLRVQAQGALLSLVPHNIQYNELVAEGLNPAILRELYKQVGIKVTTEAEKPVQNSTAQVPVSIKPAQAATPPKVDDIRPKSTAATPISASVTSSAPQSDSGKPMERKEVIARMLAAKAAKSSEAATKAVPNESQSVAATPTPTPSSTSSDAKAKSIAVPMREKNKAQTELARQRIEELKRQALLKSQQKAQLSRPSNVSQVDQAADSPSSAAPVAQHPLPVRPPVAQPSESATIPGLFMTGLKQDAGLQTPTETSQGVVIDSAPVSRAGQRKRPRASDFDEPDAAYKKQLGHGTGHLRPADRVVIEFSDDDEDESLYGDEPDSMDVDSNHEIEAQAATILDNSRPSLQKYPSSSSTPQGLSWQSDNENMRQKDLEIQAMHRKIALLEQQRKARKAKEAANRIESPRTVDDSATSSSAENSSPMDVYEAETSVSASTAKAAAGTSTTMTSFADQSNLIDSFSESSVRVLASLDSAQLDSIRSKVLHMKDIESDLSGLDPETMGRDSRLAACRDELDKLLFEIIKTKGVREKKVPLIEEMKNLAHESGGLSLEVLDELRRQAKSKQQLLTQTELPSSSEVFRSSDREENDIGETDASVPHSLATAPLVAQEAEVNLSINQANDLAASRSSPSQSESSGSAMDESEDVSSPREDSPSDEEPTTLGEPQILDFVASSTPPHDETSILGSNYIVPTKDGAVDALSTGQGSSQESPTEPPAMPLAEGPSLDLTQHNIMEDSDNQDVDTEQSLRESSAASEESEAYEPPEPETTEEPNSPYSPPFSPAPLEDPDNDMAILDDLPVDKPLTGASQVPVSEPQPDSQVGILGNQTSSTPATSNSKFTPYVSPLRSFKAYRYHPGYTEDVSDGYRSLTYSHDIDSMNYFCPYELAGGVCNDRSCQFQHFRDMTLSDDKILIEMGSVREGETEEEKEKYLAGLKEIINEMRRDKVKDFSTVAAEIAAYRRRFLQDPSRVLSL</sequence>
<feature type="compositionally biased region" description="Polar residues" evidence="1">
    <location>
        <begin position="36"/>
        <end position="48"/>
    </location>
</feature>
<feature type="compositionally biased region" description="Polar residues" evidence="1">
    <location>
        <begin position="426"/>
        <end position="435"/>
    </location>
</feature>
<dbReference type="Pfam" id="PF10650">
    <property type="entry name" value="zf-C3H1"/>
    <property type="match status" value="1"/>
</dbReference>
<feature type="region of interest" description="Disordered" evidence="1">
    <location>
        <begin position="742"/>
        <end position="775"/>
    </location>
</feature>
<feature type="region of interest" description="Disordered" evidence="1">
    <location>
        <begin position="566"/>
        <end position="606"/>
    </location>
</feature>
<feature type="compositionally biased region" description="Basic and acidic residues" evidence="1">
    <location>
        <begin position="573"/>
        <end position="587"/>
    </location>
</feature>
<dbReference type="InterPro" id="IPR019607">
    <property type="entry name" value="Putative_zinc-finger_domain"/>
</dbReference>
<reference evidence="3 4" key="1">
    <citation type="journal article" date="2023" name="IMA Fungus">
        <title>Comparative genomic study of the Penicillium genus elucidates a diverse pangenome and 15 lateral gene transfer events.</title>
        <authorList>
            <person name="Petersen C."/>
            <person name="Sorensen T."/>
            <person name="Nielsen M.R."/>
            <person name="Sondergaard T.E."/>
            <person name="Sorensen J.L."/>
            <person name="Fitzpatrick D.A."/>
            <person name="Frisvad J.C."/>
            <person name="Nielsen K.L."/>
        </authorList>
    </citation>
    <scope>NUCLEOTIDE SEQUENCE [LARGE SCALE GENOMIC DNA]</scope>
    <source>
        <strain evidence="3 4">IBT 35679</strain>
    </source>
</reference>
<feature type="domain" description="Putative zinc-finger" evidence="2">
    <location>
        <begin position="1057"/>
        <end position="1078"/>
    </location>
</feature>
<keyword evidence="4" id="KW-1185">Reference proteome</keyword>
<evidence type="ECO:0000313" key="4">
    <source>
        <dbReference type="Proteomes" id="UP001220324"/>
    </source>
</evidence>
<feature type="compositionally biased region" description="Polar residues" evidence="1">
    <location>
        <begin position="982"/>
        <end position="1015"/>
    </location>
</feature>
<feature type="region of interest" description="Disordered" evidence="1">
    <location>
        <begin position="19"/>
        <end position="148"/>
    </location>
</feature>
<feature type="compositionally biased region" description="Polar residues" evidence="1">
    <location>
        <begin position="742"/>
        <end position="757"/>
    </location>
</feature>
<feature type="compositionally biased region" description="Basic and acidic residues" evidence="1">
    <location>
        <begin position="338"/>
        <end position="347"/>
    </location>
</feature>
<organism evidence="3 4">
    <name type="scientific">Penicillium frequentans</name>
    <dbReference type="NCBI Taxonomy" id="3151616"/>
    <lineage>
        <taxon>Eukaryota</taxon>
        <taxon>Fungi</taxon>
        <taxon>Dikarya</taxon>
        <taxon>Ascomycota</taxon>
        <taxon>Pezizomycotina</taxon>
        <taxon>Eurotiomycetes</taxon>
        <taxon>Eurotiomycetidae</taxon>
        <taxon>Eurotiales</taxon>
        <taxon>Aspergillaceae</taxon>
        <taxon>Penicillium</taxon>
    </lineage>
</organism>
<name>A0AAD6GAM8_9EURO</name>
<feature type="region of interest" description="Disordered" evidence="1">
    <location>
        <begin position="364"/>
        <end position="410"/>
    </location>
</feature>
<gene>
    <name evidence="3" type="ORF">N7494_011414</name>
</gene>
<feature type="compositionally biased region" description="Low complexity" evidence="1">
    <location>
        <begin position="589"/>
        <end position="599"/>
    </location>
</feature>
<feature type="compositionally biased region" description="Acidic residues" evidence="1">
    <location>
        <begin position="911"/>
        <end position="920"/>
    </location>
</feature>
<feature type="region of interest" description="Disordered" evidence="1">
    <location>
        <begin position="244"/>
        <end position="283"/>
    </location>
</feature>
<evidence type="ECO:0000259" key="2">
    <source>
        <dbReference type="Pfam" id="PF10650"/>
    </source>
</evidence>
<feature type="compositionally biased region" description="Acidic residues" evidence="1">
    <location>
        <begin position="932"/>
        <end position="946"/>
    </location>
</feature>
<dbReference type="Proteomes" id="UP001220324">
    <property type="component" value="Unassembled WGS sequence"/>
</dbReference>
<feature type="region of interest" description="Disordered" evidence="1">
    <location>
        <begin position="426"/>
        <end position="479"/>
    </location>
</feature>
<feature type="compositionally biased region" description="Polar residues" evidence="1">
    <location>
        <begin position="260"/>
        <end position="278"/>
    </location>
</feature>
<feature type="region of interest" description="Disordered" evidence="1">
    <location>
        <begin position="799"/>
        <end position="1015"/>
    </location>
</feature>
<feature type="compositionally biased region" description="Basic and acidic residues" evidence="1">
    <location>
        <begin position="93"/>
        <end position="102"/>
    </location>
</feature>
<accession>A0AAD6GAM8</accession>